<sequence>MEISGPTILTADGTYFSFLRPSENLTLNAVARGLANTCRFGGQCNRFYSVAEHSVWVSRIVPEELALWGLMHDAPEAFICDIPKPLKEMLPDYRKIEKAIEGPILEFFGLIGPMPSAVKAADMIMLATEQRQIMNNRDPWRWTLKPLEDATLECLEPQAAYELFIARANELGIF</sequence>
<dbReference type="SUPFAM" id="SSF109604">
    <property type="entry name" value="HD-domain/PDEase-like"/>
    <property type="match status" value="1"/>
</dbReference>
<dbReference type="Gene3D" id="1.10.3210.10">
    <property type="entry name" value="Hypothetical protein af1432"/>
    <property type="match status" value="1"/>
</dbReference>
<name>A0A2P2E5S6_9PROT</name>
<organism evidence="1 2">
    <name type="scientific">Candidatus Phycosocius bacilliformis</name>
    <dbReference type="NCBI Taxonomy" id="1445552"/>
    <lineage>
        <taxon>Bacteria</taxon>
        <taxon>Pseudomonadati</taxon>
        <taxon>Pseudomonadota</taxon>
        <taxon>Alphaproteobacteria</taxon>
        <taxon>Caulobacterales</taxon>
        <taxon>Caulobacterales incertae sedis</taxon>
        <taxon>Candidatus Phycosocius</taxon>
    </lineage>
</organism>
<protein>
    <recommendedName>
        <fullName evidence="3">HD domain-containing protein</fullName>
    </recommendedName>
</protein>
<proteinExistence type="predicted"/>
<dbReference type="Proteomes" id="UP000245086">
    <property type="component" value="Unassembled WGS sequence"/>
</dbReference>
<dbReference type="EMBL" id="BFBR01000001">
    <property type="protein sequence ID" value="GBF56408.1"/>
    <property type="molecule type" value="Genomic_DNA"/>
</dbReference>
<evidence type="ECO:0000313" key="1">
    <source>
        <dbReference type="EMBL" id="GBF56408.1"/>
    </source>
</evidence>
<dbReference type="OrthoDB" id="1099791at2"/>
<gene>
    <name evidence="1" type="ORF">PbB2_00064</name>
</gene>
<reference evidence="1 2" key="1">
    <citation type="journal article" date="2018" name="Genome Announc.">
        <title>Draft Genome Sequence of "Candidatus Phycosocius bacilliformis," an Alphaproteobacterial Ectosymbiont of the Hydrocarbon-Producing Green Alga Botryococcus braunii.</title>
        <authorList>
            <person name="Tanabe Y."/>
            <person name="Yamaguchi H."/>
            <person name="Watanabe M.M."/>
        </authorList>
    </citation>
    <scope>NUCLEOTIDE SEQUENCE [LARGE SCALE GENOMIC DNA]</scope>
    <source>
        <strain evidence="1 2">BOTRYCO-2</strain>
    </source>
</reference>
<evidence type="ECO:0000313" key="2">
    <source>
        <dbReference type="Proteomes" id="UP000245086"/>
    </source>
</evidence>
<accession>A0A2P2E5S6</accession>
<comment type="caution">
    <text evidence="1">The sequence shown here is derived from an EMBL/GenBank/DDBJ whole genome shotgun (WGS) entry which is preliminary data.</text>
</comment>
<evidence type="ECO:0008006" key="3">
    <source>
        <dbReference type="Google" id="ProtNLM"/>
    </source>
</evidence>
<keyword evidence="2" id="KW-1185">Reference proteome</keyword>
<dbReference type="AlphaFoldDB" id="A0A2P2E5S6"/>